<dbReference type="EMBL" id="JAEKNS010000084">
    <property type="protein sequence ID" value="MBJ7594875.1"/>
    <property type="molecule type" value="Genomic_DNA"/>
</dbReference>
<evidence type="ECO:0000256" key="1">
    <source>
        <dbReference type="SAM" id="MobiDB-lite"/>
    </source>
</evidence>
<evidence type="ECO:0000313" key="2">
    <source>
        <dbReference type="EMBL" id="MBJ7594875.1"/>
    </source>
</evidence>
<name>A0A934MZN1_9BACT</name>
<gene>
    <name evidence="2" type="ORF">JF886_08435</name>
</gene>
<evidence type="ECO:0008006" key="4">
    <source>
        <dbReference type="Google" id="ProtNLM"/>
    </source>
</evidence>
<dbReference type="Proteomes" id="UP000606991">
    <property type="component" value="Unassembled WGS sequence"/>
</dbReference>
<accession>A0A934MZN1</accession>
<reference evidence="2 3" key="1">
    <citation type="submission" date="2020-10" db="EMBL/GenBank/DDBJ databases">
        <title>Ca. Dormibacterota MAGs.</title>
        <authorList>
            <person name="Montgomery K."/>
        </authorList>
    </citation>
    <scope>NUCLEOTIDE SEQUENCE [LARGE SCALE GENOMIC DNA]</scope>
    <source>
        <strain evidence="2">SC8812_S17_18</strain>
    </source>
</reference>
<dbReference type="InterPro" id="IPR038461">
    <property type="entry name" value="Schlafen_AlbA_2_dom_sf"/>
</dbReference>
<dbReference type="Gene3D" id="3.30.950.30">
    <property type="entry name" value="Schlafen, AAA domain"/>
    <property type="match status" value="1"/>
</dbReference>
<sequence>MTEHWQPRTEADIQAAIDQGLVRESHVFDVKKPPPPPSKNVDIAVDLACFAVDGGRILYGVSQPDSTAPTTLAPFDVSGLPERLDQIARGGVIDPPLNIRVLNIASEADPSRGYLWVTVPPSPDAPHAVDGRFRSRSDRTNTILSSHEVARLIAERTGRLVSARGLLDEEITRDPTAADLRQQLHLFMVAQPHMGRRDLLSVPSGLRIGARGLREPSRPQSPRCRPKANPTCSGLPGRSIPESTAGR</sequence>
<dbReference type="AlphaFoldDB" id="A0A934MZN1"/>
<evidence type="ECO:0000313" key="3">
    <source>
        <dbReference type="Proteomes" id="UP000606991"/>
    </source>
</evidence>
<feature type="region of interest" description="Disordered" evidence="1">
    <location>
        <begin position="210"/>
        <end position="247"/>
    </location>
</feature>
<organism evidence="2 3">
    <name type="scientific">Candidatus Aeolococcus gillhamiae</name>
    <dbReference type="NCBI Taxonomy" id="3127015"/>
    <lineage>
        <taxon>Bacteria</taxon>
        <taxon>Bacillati</taxon>
        <taxon>Candidatus Dormiibacterota</taxon>
        <taxon>Candidatus Dormibacteria</taxon>
        <taxon>Candidatus Aeolococcales</taxon>
        <taxon>Candidatus Aeolococcaceae</taxon>
        <taxon>Candidatus Aeolococcus</taxon>
    </lineage>
</organism>
<protein>
    <recommendedName>
        <fullName evidence="4">Schlafen AlbA-2 domain-containing protein</fullName>
    </recommendedName>
</protein>
<dbReference type="RefSeq" id="WP_337311464.1">
    <property type="nucleotide sequence ID" value="NZ_JAEKNS010000084.1"/>
</dbReference>
<comment type="caution">
    <text evidence="2">The sequence shown here is derived from an EMBL/GenBank/DDBJ whole genome shotgun (WGS) entry which is preliminary data.</text>
</comment>
<proteinExistence type="predicted"/>